<evidence type="ECO:0000313" key="3">
    <source>
        <dbReference type="EMBL" id="CEF65360.1"/>
    </source>
</evidence>
<dbReference type="STRING" id="34506.A0A090LCX7"/>
<dbReference type="GO" id="GO:0008239">
    <property type="term" value="F:dipeptidyl-peptidase activity"/>
    <property type="evidence" value="ECO:0007669"/>
    <property type="project" value="TreeGrafter"/>
</dbReference>
<evidence type="ECO:0000313" key="5">
    <source>
        <dbReference type="WBParaSite" id="SRAE_2000004100.1"/>
    </source>
</evidence>
<dbReference type="Proteomes" id="UP000035682">
    <property type="component" value="Unplaced"/>
</dbReference>
<dbReference type="GO" id="GO:0006508">
    <property type="term" value="P:proteolysis"/>
    <property type="evidence" value="ECO:0007669"/>
    <property type="project" value="InterPro"/>
</dbReference>
<reference evidence="5" key="2">
    <citation type="submission" date="2020-12" db="UniProtKB">
        <authorList>
            <consortium name="WormBaseParasite"/>
        </authorList>
    </citation>
    <scope>IDENTIFICATION</scope>
</reference>
<dbReference type="WormBase" id="SRAE_2000004100">
    <property type="protein sequence ID" value="SRP02058"/>
    <property type="gene ID" value="WBGene00260230"/>
</dbReference>
<dbReference type="SUPFAM" id="SSF53474">
    <property type="entry name" value="alpha/beta-Hydrolases"/>
    <property type="match status" value="1"/>
</dbReference>
<dbReference type="Pfam" id="PF00326">
    <property type="entry name" value="Peptidase_S9"/>
    <property type="match status" value="1"/>
</dbReference>
<dbReference type="Gene3D" id="2.140.10.30">
    <property type="entry name" value="Dipeptidylpeptidase IV, N-terminal domain"/>
    <property type="match status" value="1"/>
</dbReference>
<dbReference type="Gene3D" id="3.40.50.1820">
    <property type="entry name" value="alpha/beta hydrolase"/>
    <property type="match status" value="1"/>
</dbReference>
<dbReference type="GeneID" id="36377724"/>
<dbReference type="OrthoDB" id="16520at2759"/>
<feature type="domain" description="Peptidase S9 prolyl oligopeptidase catalytic" evidence="1">
    <location>
        <begin position="571"/>
        <end position="777"/>
    </location>
</feature>
<dbReference type="GO" id="GO:0008236">
    <property type="term" value="F:serine-type peptidase activity"/>
    <property type="evidence" value="ECO:0007669"/>
    <property type="project" value="InterPro"/>
</dbReference>
<proteinExistence type="predicted"/>
<keyword evidence="4" id="KW-1185">Reference proteome</keyword>
<dbReference type="InterPro" id="IPR050278">
    <property type="entry name" value="Serine_Prot_S9B/DPPIV"/>
</dbReference>
<name>A0A090LCX7_STRRB</name>
<reference evidence="3 4" key="1">
    <citation type="submission" date="2014-09" db="EMBL/GenBank/DDBJ databases">
        <authorList>
            <person name="Martin A.A."/>
        </authorList>
    </citation>
    <scope>NUCLEOTIDE SEQUENCE</scope>
    <source>
        <strain evidence="4">ED321</strain>
        <strain evidence="3">ED321 Heterogonic</strain>
    </source>
</reference>
<evidence type="ECO:0000313" key="6">
    <source>
        <dbReference type="WormBase" id="SRAE_2000004100"/>
    </source>
</evidence>
<organism evidence="3">
    <name type="scientific">Strongyloides ratti</name>
    <name type="common">Parasitic roundworm</name>
    <dbReference type="NCBI Taxonomy" id="34506"/>
    <lineage>
        <taxon>Eukaryota</taxon>
        <taxon>Metazoa</taxon>
        <taxon>Ecdysozoa</taxon>
        <taxon>Nematoda</taxon>
        <taxon>Chromadorea</taxon>
        <taxon>Rhabditida</taxon>
        <taxon>Tylenchina</taxon>
        <taxon>Panagrolaimomorpha</taxon>
        <taxon>Strongyloidoidea</taxon>
        <taxon>Strongyloididae</taxon>
        <taxon>Strongyloides</taxon>
    </lineage>
</organism>
<protein>
    <submittedName>
        <fullName evidence="3">Peptidase S9, prolyl oligopeptidase, catalytic domain and Peptidase S9B, dipeptidylpeptidase IV N-terminal domain-containing protein</fullName>
    </submittedName>
</protein>
<dbReference type="InterPro" id="IPR002469">
    <property type="entry name" value="Peptidase_S9B_N"/>
</dbReference>
<accession>A0A090LCX7</accession>
<dbReference type="InterPro" id="IPR029058">
    <property type="entry name" value="AB_hydrolase_fold"/>
</dbReference>
<sequence>MNDFYGLEVMRFIPRANSRHLSDDEIKSKISQIKTEAKAGISIKLTSPRVFSNLFNGKYKNVVVGLAPGPAPDSQHIYMGHIDMKCEIRCNKELLPFSRIVNTLTNNQKSSEAILLYERLRSTQLHGINEYHVSKDEKIMLLLAGGDVLQFDGNDIINRSEKISKPIVRARLAPSDPRFIAMTEGKEIYVFDKNKLIYVSKSESKYIYNGVSANVIQEELERYEGFWWSPVNPYLLYEEVDERDVSTTTLSNSDDSEVTILKYPFVNTSNPISSLSLLMLEKNLETENYIYHIKKVSNQNLKLFWPWFEYIAKIGWTPDGKYIYLQLLDRLQTISSLVLISINAFDNFETAVLNKEIFEIVKIEGNPWINKKKTFTIYLLKKSINLTYEDNNKFCIIKDIPIYVDQKRGNIFFVANYNEPGTHQLCYTSYINENSPIIQITPNDRSVKYDRSTLTLDINCDLGFAVNISSITVRPKLVFFKCSDNINGDFIIEQGPDIIHNDSVSITPYVHNSNIVIPQMYKYFSKQAGHDLYGCVFLPKCVDEYDSVKYPVLQYVYNGPCAQLVQNNWDLTAKFQMYLTHNIAVVVVDGRGSANRGKDFESCIHKNFGTVEVEDQIEYLRVVNQNVANNKLDLNKVVIQGWSYGGFMSIRCLQKAPNVYLGAIAGGTVTDWFMYDTIYTERYMGLPSSEESECHYTKSGLLNDVDKLPSEPNRLLLVHGKLDDNVHYKHIEKLIKKLEEYNKPYELVPLKNERHGVKSPKTGEMLEIRYINFLNRLFYEN</sequence>
<dbReference type="Pfam" id="PF00930">
    <property type="entry name" value="DPPIV_N"/>
    <property type="match status" value="1"/>
</dbReference>
<feature type="domain" description="Dipeptidylpeptidase IV N-terminal" evidence="2">
    <location>
        <begin position="158"/>
        <end position="378"/>
    </location>
</feature>
<dbReference type="CTD" id="36377724"/>
<dbReference type="SUPFAM" id="SSF82171">
    <property type="entry name" value="DPP6 N-terminal domain-like"/>
    <property type="match status" value="1"/>
</dbReference>
<dbReference type="RefSeq" id="XP_024504560.1">
    <property type="nucleotide sequence ID" value="XM_024650822.1"/>
</dbReference>
<dbReference type="EMBL" id="LN609529">
    <property type="protein sequence ID" value="CEF65360.1"/>
    <property type="molecule type" value="Genomic_DNA"/>
</dbReference>
<evidence type="ECO:0000313" key="4">
    <source>
        <dbReference type="Proteomes" id="UP000035682"/>
    </source>
</evidence>
<evidence type="ECO:0000259" key="1">
    <source>
        <dbReference type="Pfam" id="PF00326"/>
    </source>
</evidence>
<dbReference type="OMA" id="DIWVTNI"/>
<dbReference type="WBParaSite" id="SRAE_2000004100.1">
    <property type="protein sequence ID" value="SRAE_2000004100.1"/>
    <property type="gene ID" value="WBGene00260230"/>
</dbReference>
<evidence type="ECO:0000259" key="2">
    <source>
        <dbReference type="Pfam" id="PF00930"/>
    </source>
</evidence>
<dbReference type="PANTHER" id="PTHR11731:SF193">
    <property type="entry name" value="DIPEPTIDYL PEPTIDASE 9"/>
    <property type="match status" value="1"/>
</dbReference>
<dbReference type="AlphaFoldDB" id="A0A090LCX7"/>
<dbReference type="InterPro" id="IPR001375">
    <property type="entry name" value="Peptidase_S9_cat"/>
</dbReference>
<dbReference type="PANTHER" id="PTHR11731">
    <property type="entry name" value="PROTEASE FAMILY S9B,C DIPEPTIDYL-PEPTIDASE IV-RELATED"/>
    <property type="match status" value="1"/>
</dbReference>
<gene>
    <name evidence="3 5 6" type="ORF">SRAE_2000004100</name>
</gene>